<evidence type="ECO:0000313" key="1">
    <source>
        <dbReference type="EMBL" id="MDD1783366.1"/>
    </source>
</evidence>
<protein>
    <submittedName>
        <fullName evidence="1">DUF2867 domain-containing protein</fullName>
    </submittedName>
</protein>
<organism evidence="1 2">
    <name type="scientific">Enterovibrio qingdaonensis</name>
    <dbReference type="NCBI Taxonomy" id="2899818"/>
    <lineage>
        <taxon>Bacteria</taxon>
        <taxon>Pseudomonadati</taxon>
        <taxon>Pseudomonadota</taxon>
        <taxon>Gammaproteobacteria</taxon>
        <taxon>Vibrionales</taxon>
        <taxon>Vibrionaceae</taxon>
        <taxon>Enterovibrio</taxon>
    </lineage>
</organism>
<gene>
    <name evidence="1" type="ORF">LRP49_19530</name>
</gene>
<dbReference type="RefSeq" id="WP_274144157.1">
    <property type="nucleotide sequence ID" value="NZ_JAJUBB010000018.1"/>
</dbReference>
<sequence>MQGIPEFTELHNYIENADFSDNHSQVIAYSGESALEIYLKVMNSTPGWVNYLMKLRNTLVSKIGLKHLGNFESFAPKTSSDDYQVGDQVGIFQMIYKSQNEVIMEDRDKHLNVKLSFHIASNGDKATVTASSVVHINNTIGRVYMCVVGPVHKLIVPATLRRIK</sequence>
<dbReference type="Pfam" id="PF11066">
    <property type="entry name" value="DUF2867"/>
    <property type="match status" value="1"/>
</dbReference>
<comment type="caution">
    <text evidence="1">The sequence shown here is derived from an EMBL/GenBank/DDBJ whole genome shotgun (WGS) entry which is preliminary data.</text>
</comment>
<accession>A0ABT5QQV9</accession>
<dbReference type="Proteomes" id="UP001149821">
    <property type="component" value="Unassembled WGS sequence"/>
</dbReference>
<dbReference type="EMBL" id="JAJUBB010000018">
    <property type="protein sequence ID" value="MDD1783366.1"/>
    <property type="molecule type" value="Genomic_DNA"/>
</dbReference>
<keyword evidence="2" id="KW-1185">Reference proteome</keyword>
<proteinExistence type="predicted"/>
<reference evidence="1" key="1">
    <citation type="submission" date="2021-12" db="EMBL/GenBank/DDBJ databases">
        <title>Enterovibrio ZSDZ35 sp. nov. and Enterovibrio ZSDZ42 sp. nov., isolated from coastal seawater in Qingdao.</title>
        <authorList>
            <person name="Zhang P."/>
        </authorList>
    </citation>
    <scope>NUCLEOTIDE SEQUENCE</scope>
    <source>
        <strain evidence="1">ZSDZ35</strain>
    </source>
</reference>
<name>A0ABT5QQV9_9GAMM</name>
<dbReference type="InterPro" id="IPR021295">
    <property type="entry name" value="DUF2867"/>
</dbReference>
<evidence type="ECO:0000313" key="2">
    <source>
        <dbReference type="Proteomes" id="UP001149821"/>
    </source>
</evidence>